<dbReference type="Proteomes" id="UP001163321">
    <property type="component" value="Chromosome 13"/>
</dbReference>
<evidence type="ECO:0000313" key="2">
    <source>
        <dbReference type="Proteomes" id="UP001163321"/>
    </source>
</evidence>
<evidence type="ECO:0000313" key="1">
    <source>
        <dbReference type="EMBL" id="KAI9917219.1"/>
    </source>
</evidence>
<accession>A0ACC0WEP2</accession>
<reference evidence="1 2" key="1">
    <citation type="journal article" date="2022" name="bioRxiv">
        <title>The genome of the oomycete Peronosclerospora sorghi, a cosmopolitan pathogen of maize and sorghum, is inflated with dispersed pseudogenes.</title>
        <authorList>
            <person name="Fletcher K."/>
            <person name="Martin F."/>
            <person name="Isakeit T."/>
            <person name="Cavanaugh K."/>
            <person name="Magill C."/>
            <person name="Michelmore R."/>
        </authorList>
    </citation>
    <scope>NUCLEOTIDE SEQUENCE [LARGE SCALE GENOMIC DNA]</scope>
    <source>
        <strain evidence="1">P6</strain>
    </source>
</reference>
<organism evidence="1 2">
    <name type="scientific">Peronosclerospora sorghi</name>
    <dbReference type="NCBI Taxonomy" id="230839"/>
    <lineage>
        <taxon>Eukaryota</taxon>
        <taxon>Sar</taxon>
        <taxon>Stramenopiles</taxon>
        <taxon>Oomycota</taxon>
        <taxon>Peronosporomycetes</taxon>
        <taxon>Peronosporales</taxon>
        <taxon>Peronosporaceae</taxon>
        <taxon>Peronosclerospora</taxon>
    </lineage>
</organism>
<proteinExistence type="predicted"/>
<dbReference type="EMBL" id="CM047592">
    <property type="protein sequence ID" value="KAI9917219.1"/>
    <property type="molecule type" value="Genomic_DNA"/>
</dbReference>
<name>A0ACC0WEP2_9STRA</name>
<gene>
    <name evidence="1" type="ORF">PsorP6_012523</name>
</gene>
<comment type="caution">
    <text evidence="1">The sequence shown here is derived from an EMBL/GenBank/DDBJ whole genome shotgun (WGS) entry which is preliminary data.</text>
</comment>
<sequence length="94" mass="10444">MNVTMHTSMPLYPRVEVQPLTHQQLTTPIPTLPLFDQLDLDILEAMLFSSDDEQTETMTHCTASALMCSPSIAMCNGNGAVHRWPVAYRTAAHT</sequence>
<protein>
    <submittedName>
        <fullName evidence="1">Uncharacterized protein</fullName>
    </submittedName>
</protein>
<keyword evidence="2" id="KW-1185">Reference proteome</keyword>